<dbReference type="AlphaFoldDB" id="A0A2P9HA77"/>
<dbReference type="Proteomes" id="UP000000529">
    <property type="component" value="Chromosome"/>
</dbReference>
<name>A0A2P9HA77_PARUW</name>
<reference evidence="3 4" key="1">
    <citation type="journal article" date="2004" name="Science">
        <title>Illuminating the evolutionary history of chlamydiae.</title>
        <authorList>
            <person name="Horn M."/>
            <person name="Collingro A."/>
            <person name="Schmitz-Esser S."/>
            <person name="Beier C.L."/>
            <person name="Purkhold U."/>
            <person name="Fartmann B."/>
            <person name="Brandt P."/>
            <person name="Nyakatura G.J."/>
            <person name="Droege M."/>
            <person name="Frishman D."/>
            <person name="Rattei T."/>
            <person name="Mewes H."/>
            <person name="Wagner M."/>
        </authorList>
    </citation>
    <scope>NUCLEOTIDE SEQUENCE [LARGE SCALE GENOMIC DNA]</scope>
    <source>
        <strain evidence="3 4">UWE25</strain>
    </source>
</reference>
<evidence type="ECO:0000256" key="2">
    <source>
        <dbReference type="SAM" id="Phobius"/>
    </source>
</evidence>
<keyword evidence="4" id="KW-1185">Reference proteome</keyword>
<feature type="region of interest" description="Disordered" evidence="1">
    <location>
        <begin position="156"/>
        <end position="184"/>
    </location>
</feature>
<keyword evidence="2" id="KW-0472">Membrane</keyword>
<evidence type="ECO:0000313" key="4">
    <source>
        <dbReference type="Proteomes" id="UP000000529"/>
    </source>
</evidence>
<keyword evidence="2" id="KW-1133">Transmembrane helix</keyword>
<protein>
    <submittedName>
        <fullName evidence="3">Uncharacterized protein</fullName>
    </submittedName>
</protein>
<proteinExistence type="predicted"/>
<dbReference type="OrthoDB" id="10011432at2"/>
<dbReference type="EMBL" id="BX908798">
    <property type="protein sequence ID" value="SPJ31908.1"/>
    <property type="molecule type" value="Genomic_DNA"/>
</dbReference>
<sequence length="184" mass="20456">MINLFPVMEHPTFVEYDFESKYSNKIPRLAQRAIVAAGFGFFYGKMFEVSRHQTAKVFAITELARNILRLLIIKGGDSSVEQQKLASGLFFVDTVCNAVLAGTMYKLNLIAVPGLLAFSVFYALYFTERFINVQQIASEDYEGVVTTERVVTMQGIPSPEGRVSLEQGQPSSLEPAQPPSSEQT</sequence>
<evidence type="ECO:0000256" key="1">
    <source>
        <dbReference type="SAM" id="MobiDB-lite"/>
    </source>
</evidence>
<accession>A0A2P9HA77</accession>
<keyword evidence="2" id="KW-0812">Transmembrane</keyword>
<feature type="compositionally biased region" description="Polar residues" evidence="1">
    <location>
        <begin position="166"/>
        <end position="184"/>
    </location>
</feature>
<organism evidence="3 4">
    <name type="scientific">Protochlamydia amoebophila (strain UWE25)</name>
    <dbReference type="NCBI Taxonomy" id="264201"/>
    <lineage>
        <taxon>Bacteria</taxon>
        <taxon>Pseudomonadati</taxon>
        <taxon>Chlamydiota</taxon>
        <taxon>Chlamydiia</taxon>
        <taxon>Parachlamydiales</taxon>
        <taxon>Parachlamydiaceae</taxon>
        <taxon>Candidatus Protochlamydia</taxon>
    </lineage>
</organism>
<gene>
    <name evidence="3" type="ORF">PC_RS07790</name>
</gene>
<feature type="transmembrane region" description="Helical" evidence="2">
    <location>
        <begin position="107"/>
        <end position="126"/>
    </location>
</feature>
<dbReference type="KEGG" id="pcu:PC_RS07790"/>
<dbReference type="RefSeq" id="WP_044045201.1">
    <property type="nucleotide sequence ID" value="NC_005861.2"/>
</dbReference>
<evidence type="ECO:0000313" key="3">
    <source>
        <dbReference type="EMBL" id="SPJ31908.1"/>
    </source>
</evidence>